<evidence type="ECO:0000313" key="6">
    <source>
        <dbReference type="Proteomes" id="UP000772434"/>
    </source>
</evidence>
<sequence>MSLLDAQFDRAVEIVQGLPKTGPIQTDYEEKLTMYRYTLATVGNVKSPRPGIWDMLGRAKWDAWAKHKDLKPEEAKWLYVEALLKVLRKYSDKTMARNLVQELESYNGDTSHIVLNKSASHSLESDSSGSSDDGDVRGSATFIHTSQTQSFRAERPSQPDQDASESESDDDEDEGEEVGDRANELPGRPDQGLSTSLLNRPQSSLSSHRYRTPMAGSLAMSPAPGHGVPAMQPLPGFETPSAFAEPSPTSIPSSLYPVGSSYVGFSESSRGGMATPPQGLFPTHPAYRHQAQSLPLGTSTLTMERAIESVQSQLAAVTERLEVLESVSPLHSRSHLGTSPRGTPTWGVGRGSPSNIPPTHWDLDDLGMWSIVLNPISRLVDRFKEFSHFLRRNENRTPSMIVLRRLCLDVSFLLCVVGFVRILWKRSGMRRREVNAALRVLWRAILGRDNRVMVERGV</sequence>
<keyword evidence="6" id="KW-1185">Reference proteome</keyword>
<dbReference type="Gene3D" id="1.20.80.10">
    <property type="match status" value="1"/>
</dbReference>
<dbReference type="Proteomes" id="UP000772434">
    <property type="component" value="Unassembled WGS sequence"/>
</dbReference>
<evidence type="ECO:0000256" key="3">
    <source>
        <dbReference type="SAM" id="Phobius"/>
    </source>
</evidence>
<dbReference type="PANTHER" id="PTHR23310:SF133">
    <property type="entry name" value="COA BINDING PROTEIN, PUTATIVE (AFU_ORTHOLOGUE AFUA_1G12300)-RELATED"/>
    <property type="match status" value="1"/>
</dbReference>
<name>A0A9P5Q8B6_9AGAR</name>
<dbReference type="InterPro" id="IPR035984">
    <property type="entry name" value="Acyl-CoA-binding_sf"/>
</dbReference>
<dbReference type="PANTHER" id="PTHR23310">
    <property type="entry name" value="ACYL-COA-BINDING PROTEIN, ACBP"/>
    <property type="match status" value="1"/>
</dbReference>
<organism evidence="5 6">
    <name type="scientific">Rhodocollybia butyracea</name>
    <dbReference type="NCBI Taxonomy" id="206335"/>
    <lineage>
        <taxon>Eukaryota</taxon>
        <taxon>Fungi</taxon>
        <taxon>Dikarya</taxon>
        <taxon>Basidiomycota</taxon>
        <taxon>Agaricomycotina</taxon>
        <taxon>Agaricomycetes</taxon>
        <taxon>Agaricomycetidae</taxon>
        <taxon>Agaricales</taxon>
        <taxon>Marasmiineae</taxon>
        <taxon>Omphalotaceae</taxon>
        <taxon>Rhodocollybia</taxon>
    </lineage>
</organism>
<dbReference type="SUPFAM" id="SSF47027">
    <property type="entry name" value="Acyl-CoA binding protein"/>
    <property type="match status" value="1"/>
</dbReference>
<dbReference type="PROSITE" id="PS51228">
    <property type="entry name" value="ACB_2"/>
    <property type="match status" value="1"/>
</dbReference>
<evidence type="ECO:0000313" key="5">
    <source>
        <dbReference type="EMBL" id="KAF9076513.1"/>
    </source>
</evidence>
<reference evidence="5" key="1">
    <citation type="submission" date="2020-11" db="EMBL/GenBank/DDBJ databases">
        <authorList>
            <consortium name="DOE Joint Genome Institute"/>
            <person name="Ahrendt S."/>
            <person name="Riley R."/>
            <person name="Andreopoulos W."/>
            <person name="Labutti K."/>
            <person name="Pangilinan J."/>
            <person name="Ruiz-Duenas F.J."/>
            <person name="Barrasa J.M."/>
            <person name="Sanchez-Garcia M."/>
            <person name="Camarero S."/>
            <person name="Miyauchi S."/>
            <person name="Serrano A."/>
            <person name="Linde D."/>
            <person name="Babiker R."/>
            <person name="Drula E."/>
            <person name="Ayuso-Fernandez I."/>
            <person name="Pacheco R."/>
            <person name="Padilla G."/>
            <person name="Ferreira P."/>
            <person name="Barriuso J."/>
            <person name="Kellner H."/>
            <person name="Castanera R."/>
            <person name="Alfaro M."/>
            <person name="Ramirez L."/>
            <person name="Pisabarro A.G."/>
            <person name="Kuo A."/>
            <person name="Tritt A."/>
            <person name="Lipzen A."/>
            <person name="He G."/>
            <person name="Yan M."/>
            <person name="Ng V."/>
            <person name="Cullen D."/>
            <person name="Martin F."/>
            <person name="Rosso M.-N."/>
            <person name="Henrissat B."/>
            <person name="Hibbett D."/>
            <person name="Martinez A.T."/>
            <person name="Grigoriev I.V."/>
        </authorList>
    </citation>
    <scope>NUCLEOTIDE SEQUENCE</scope>
    <source>
        <strain evidence="5">AH 40177</strain>
    </source>
</reference>
<feature type="domain" description="ACB" evidence="4">
    <location>
        <begin position="4"/>
        <end position="92"/>
    </location>
</feature>
<evidence type="ECO:0000259" key="4">
    <source>
        <dbReference type="PROSITE" id="PS51228"/>
    </source>
</evidence>
<keyword evidence="1" id="KW-0446">Lipid-binding</keyword>
<feature type="region of interest" description="Disordered" evidence="2">
    <location>
        <begin position="145"/>
        <end position="256"/>
    </location>
</feature>
<evidence type="ECO:0000256" key="2">
    <source>
        <dbReference type="SAM" id="MobiDB-lite"/>
    </source>
</evidence>
<feature type="compositionally biased region" description="Polar residues" evidence="2">
    <location>
        <begin position="192"/>
        <end position="207"/>
    </location>
</feature>
<feature type="transmembrane region" description="Helical" evidence="3">
    <location>
        <begin position="402"/>
        <end position="424"/>
    </location>
</feature>
<dbReference type="PRINTS" id="PR00689">
    <property type="entry name" value="ACOABINDINGP"/>
</dbReference>
<dbReference type="EMBL" id="JADNRY010000006">
    <property type="protein sequence ID" value="KAF9076513.1"/>
    <property type="molecule type" value="Genomic_DNA"/>
</dbReference>
<dbReference type="Pfam" id="PF00887">
    <property type="entry name" value="ACBP"/>
    <property type="match status" value="1"/>
</dbReference>
<dbReference type="OrthoDB" id="346910at2759"/>
<proteinExistence type="predicted"/>
<evidence type="ECO:0000256" key="1">
    <source>
        <dbReference type="ARBA" id="ARBA00023121"/>
    </source>
</evidence>
<keyword evidence="3" id="KW-0472">Membrane</keyword>
<dbReference type="AlphaFoldDB" id="A0A9P5Q8B6"/>
<feature type="region of interest" description="Disordered" evidence="2">
    <location>
        <begin position="120"/>
        <end position="139"/>
    </location>
</feature>
<accession>A0A9P5Q8B6</accession>
<gene>
    <name evidence="5" type="ORF">BDP27DRAFT_1313458</name>
</gene>
<keyword evidence="3" id="KW-1133">Transmembrane helix</keyword>
<comment type="caution">
    <text evidence="5">The sequence shown here is derived from an EMBL/GenBank/DDBJ whole genome shotgun (WGS) entry which is preliminary data.</text>
</comment>
<dbReference type="GO" id="GO:0000062">
    <property type="term" value="F:fatty-acyl-CoA binding"/>
    <property type="evidence" value="ECO:0007669"/>
    <property type="project" value="InterPro"/>
</dbReference>
<feature type="compositionally biased region" description="Low complexity" evidence="2">
    <location>
        <begin position="120"/>
        <end position="131"/>
    </location>
</feature>
<dbReference type="InterPro" id="IPR000582">
    <property type="entry name" value="Acyl-CoA-binding_protein"/>
</dbReference>
<feature type="compositionally biased region" description="Acidic residues" evidence="2">
    <location>
        <begin position="162"/>
        <end position="177"/>
    </location>
</feature>
<dbReference type="GO" id="GO:0006631">
    <property type="term" value="P:fatty acid metabolic process"/>
    <property type="evidence" value="ECO:0007669"/>
    <property type="project" value="TreeGrafter"/>
</dbReference>
<dbReference type="InterPro" id="IPR014352">
    <property type="entry name" value="FERM/acyl-CoA-bd_prot_sf"/>
</dbReference>
<protein>
    <submittedName>
        <fullName evidence="5">Acyl CoA binding protein-domain-containing protein</fullName>
    </submittedName>
</protein>
<keyword evidence="3" id="KW-0812">Transmembrane</keyword>